<evidence type="ECO:0000256" key="1">
    <source>
        <dbReference type="ARBA" id="ARBA00010577"/>
    </source>
</evidence>
<organism evidence="4 5">
    <name type="scientific">Tigheibacillus jepli</name>
    <dbReference type="NCBI Taxonomy" id="3035914"/>
    <lineage>
        <taxon>Bacteria</taxon>
        <taxon>Bacillati</taxon>
        <taxon>Bacillota</taxon>
        <taxon>Bacilli</taxon>
        <taxon>Bacillales</taxon>
        <taxon>Bacillaceae</taxon>
        <taxon>Tigheibacillus</taxon>
    </lineage>
</organism>
<protein>
    <submittedName>
        <fullName evidence="4">Flagellar hook assembly protein FlgD</fullName>
    </submittedName>
</protein>
<dbReference type="NCBIfam" id="NF007197">
    <property type="entry name" value="PRK09618.1"/>
    <property type="match status" value="1"/>
</dbReference>
<accession>A0ABU5CIV3</accession>
<reference evidence="4 5" key="1">
    <citation type="submission" date="2023-10" db="EMBL/GenBank/DDBJ databases">
        <title>179-bfca-hs.</title>
        <authorList>
            <person name="Miliotis G."/>
            <person name="Sengupta P."/>
            <person name="Hameed A."/>
            <person name="Chuvochina M."/>
            <person name="Mcdonagh F."/>
            <person name="Simpson A.C."/>
            <person name="Singh N.K."/>
            <person name="Rekha P.D."/>
            <person name="Raman K."/>
            <person name="Hugenholtz P."/>
            <person name="Venkateswaran K."/>
        </authorList>
    </citation>
    <scope>NUCLEOTIDE SEQUENCE [LARGE SCALE GENOMIC DNA]</scope>
    <source>
        <strain evidence="4 5">179-BFC-A-HS</strain>
    </source>
</reference>
<name>A0ABU5CIV3_9BACI</name>
<keyword evidence="4" id="KW-0966">Cell projection</keyword>
<keyword evidence="4" id="KW-0969">Cilium</keyword>
<evidence type="ECO:0000313" key="4">
    <source>
        <dbReference type="EMBL" id="MDY0405881.1"/>
    </source>
</evidence>
<evidence type="ECO:0000256" key="2">
    <source>
        <dbReference type="ARBA" id="ARBA00022795"/>
    </source>
</evidence>
<gene>
    <name evidence="4" type="primary">flgD</name>
    <name evidence="4" type="ORF">P5G51_011190</name>
</gene>
<evidence type="ECO:0000256" key="3">
    <source>
        <dbReference type="SAM" id="MobiDB-lite"/>
    </source>
</evidence>
<evidence type="ECO:0000313" key="5">
    <source>
        <dbReference type="Proteomes" id="UP001228376"/>
    </source>
</evidence>
<dbReference type="Proteomes" id="UP001228376">
    <property type="component" value="Unassembled WGS sequence"/>
</dbReference>
<sequence length="159" mass="17790">MSKIDPSLYLSNQTKTRTPSPEMGKDAFLKILMTQLQNQDPTSPMDDKEFISQMAQFSTLEQMTNMTESINALVQSQLISPVVQYSHMIGKTVTYPNYNEETGVNEGTKQSKVVAVSQQDGWAVLELENGEKIYADAILQVSDQEIADKDTSDEKQDES</sequence>
<feature type="compositionally biased region" description="Polar residues" evidence="3">
    <location>
        <begin position="9"/>
        <end position="19"/>
    </location>
</feature>
<feature type="region of interest" description="Disordered" evidence="3">
    <location>
        <begin position="1"/>
        <end position="23"/>
    </location>
</feature>
<comment type="caution">
    <text evidence="4">The sequence shown here is derived from an EMBL/GenBank/DDBJ whole genome shotgun (WGS) entry which is preliminary data.</text>
</comment>
<keyword evidence="4" id="KW-0282">Flagellum</keyword>
<dbReference type="RefSeq" id="WP_306065468.1">
    <property type="nucleotide sequence ID" value="NZ_JAROCA020000001.1"/>
</dbReference>
<proteinExistence type="inferred from homology"/>
<comment type="similarity">
    <text evidence="1">Belongs to the FlgD family.</text>
</comment>
<dbReference type="EMBL" id="JAROCA020000001">
    <property type="protein sequence ID" value="MDY0405881.1"/>
    <property type="molecule type" value="Genomic_DNA"/>
</dbReference>
<dbReference type="Pfam" id="PF03963">
    <property type="entry name" value="FlgD"/>
    <property type="match status" value="1"/>
</dbReference>
<keyword evidence="5" id="KW-1185">Reference proteome</keyword>
<dbReference type="InterPro" id="IPR005648">
    <property type="entry name" value="FlgD"/>
</dbReference>
<keyword evidence="2" id="KW-1005">Bacterial flagellum biogenesis</keyword>